<dbReference type="Pfam" id="PF01156">
    <property type="entry name" value="IU_nuc_hydro"/>
    <property type="match status" value="1"/>
</dbReference>
<protein>
    <submittedName>
        <fullName evidence="4">Nucleoside hydrolase</fullName>
    </submittedName>
</protein>
<proteinExistence type="predicted"/>
<dbReference type="PANTHER" id="PTHR12304">
    <property type="entry name" value="INOSINE-URIDINE PREFERRING NUCLEOSIDE HYDROLASE"/>
    <property type="match status" value="1"/>
</dbReference>
<dbReference type="InterPro" id="IPR036452">
    <property type="entry name" value="Ribo_hydro-like"/>
</dbReference>
<sequence length="318" mass="33547">MPRPIVLDVDTGTDDALALLYAVGSPGLDLRGVSCVAGNAGLEQVVDNTLKVLDVAGAHGVPVAAGATKPLIERMRPEGLFHGEDGLAGVQLPPTTRTPTAESAVELLRDQILASEEPVTLVSLAPMTNVAMLLTLHPDVAARLERLVFMGGSASQGNVTAVAEFNVWQDPEAATCVVESGLPVTMYGLDVFNRLLIPQPVADRWTQDPRPVVRAAGELLHRRGTRAAGFEQDYVGVLGDAGALVILTHPELFTTVPLPVRVNLSGIGRGQTIVDQRPDAQDQEALDRDPWPVIDVALDLDVDAAAAAFIEVVEGYAG</sequence>
<evidence type="ECO:0000256" key="2">
    <source>
        <dbReference type="ARBA" id="ARBA00023295"/>
    </source>
</evidence>
<dbReference type="EMBL" id="BAAAYR010000005">
    <property type="protein sequence ID" value="GAA3576257.1"/>
    <property type="molecule type" value="Genomic_DNA"/>
</dbReference>
<dbReference type="Gene3D" id="3.90.245.10">
    <property type="entry name" value="Ribonucleoside hydrolase-like"/>
    <property type="match status" value="1"/>
</dbReference>
<dbReference type="GO" id="GO:0016787">
    <property type="term" value="F:hydrolase activity"/>
    <property type="evidence" value="ECO:0007669"/>
    <property type="project" value="UniProtKB-KW"/>
</dbReference>
<dbReference type="InterPro" id="IPR023186">
    <property type="entry name" value="IUNH"/>
</dbReference>
<accession>A0ABP6Y2J4</accession>
<feature type="domain" description="Inosine/uridine-preferring nucleoside hydrolase" evidence="3">
    <location>
        <begin position="5"/>
        <end position="304"/>
    </location>
</feature>
<reference evidence="5" key="1">
    <citation type="journal article" date="2019" name="Int. J. Syst. Evol. Microbiol.">
        <title>The Global Catalogue of Microorganisms (GCM) 10K type strain sequencing project: providing services to taxonomists for standard genome sequencing and annotation.</title>
        <authorList>
            <consortium name="The Broad Institute Genomics Platform"/>
            <consortium name="The Broad Institute Genome Sequencing Center for Infectious Disease"/>
            <person name="Wu L."/>
            <person name="Ma J."/>
        </authorList>
    </citation>
    <scope>NUCLEOTIDE SEQUENCE [LARGE SCALE GENOMIC DNA]</scope>
    <source>
        <strain evidence="5">JCM 16540</strain>
    </source>
</reference>
<gene>
    <name evidence="4" type="ORF">GCM10022197_36850</name>
</gene>
<dbReference type="RefSeq" id="WP_204911095.1">
    <property type="nucleotide sequence ID" value="NZ_BAAAYR010000005.1"/>
</dbReference>
<keyword evidence="1 4" id="KW-0378">Hydrolase</keyword>
<dbReference type="SUPFAM" id="SSF53590">
    <property type="entry name" value="Nucleoside hydrolase"/>
    <property type="match status" value="1"/>
</dbReference>
<dbReference type="Proteomes" id="UP001500767">
    <property type="component" value="Unassembled WGS sequence"/>
</dbReference>
<evidence type="ECO:0000313" key="5">
    <source>
        <dbReference type="Proteomes" id="UP001500767"/>
    </source>
</evidence>
<evidence type="ECO:0000259" key="3">
    <source>
        <dbReference type="Pfam" id="PF01156"/>
    </source>
</evidence>
<evidence type="ECO:0000313" key="4">
    <source>
        <dbReference type="EMBL" id="GAA3576257.1"/>
    </source>
</evidence>
<keyword evidence="2" id="KW-0326">Glycosidase</keyword>
<evidence type="ECO:0000256" key="1">
    <source>
        <dbReference type="ARBA" id="ARBA00022801"/>
    </source>
</evidence>
<organism evidence="4 5">
    <name type="scientific">Microlunatus spumicola</name>
    <dbReference type="NCBI Taxonomy" id="81499"/>
    <lineage>
        <taxon>Bacteria</taxon>
        <taxon>Bacillati</taxon>
        <taxon>Actinomycetota</taxon>
        <taxon>Actinomycetes</taxon>
        <taxon>Propionibacteriales</taxon>
        <taxon>Propionibacteriaceae</taxon>
        <taxon>Microlunatus</taxon>
    </lineage>
</organism>
<comment type="caution">
    <text evidence="4">The sequence shown here is derived from an EMBL/GenBank/DDBJ whole genome shotgun (WGS) entry which is preliminary data.</text>
</comment>
<name>A0ABP6Y2J4_9ACTN</name>
<dbReference type="PANTHER" id="PTHR12304:SF4">
    <property type="entry name" value="URIDINE NUCLEOSIDASE"/>
    <property type="match status" value="1"/>
</dbReference>
<keyword evidence="5" id="KW-1185">Reference proteome</keyword>
<dbReference type="InterPro" id="IPR001910">
    <property type="entry name" value="Inosine/uridine_hydrolase_dom"/>
</dbReference>